<evidence type="ECO:0000313" key="2">
    <source>
        <dbReference type="Proteomes" id="UP000034531"/>
    </source>
</evidence>
<sequence length="174" mass="20787">MALVIIALSSMTRLAFDTFFQIPQVSARYQRYGYKELFQYLESQKSNYNQIIVSRKNDDAKQYIHYLFFNKTDPDFFRNNIIRQRDKNGWVQVEQIDKVHFYPTTPELELLPDNSLVAVGEHEIQLQVKPIYTINDPKGDRLFEIYNGDQLKNAKREYELELMRLKLINRNPNE</sequence>
<protein>
    <submittedName>
        <fullName evidence="1">Uncharacterized protein</fullName>
    </submittedName>
</protein>
<organism evidence="1 2">
    <name type="scientific">Candidatus Curtissbacteria bacterium GW2011_GWA1_40_16</name>
    <dbReference type="NCBI Taxonomy" id="1618405"/>
    <lineage>
        <taxon>Bacteria</taxon>
        <taxon>Candidatus Curtissiibacteriota</taxon>
    </lineage>
</organism>
<dbReference type="Proteomes" id="UP000034531">
    <property type="component" value="Unassembled WGS sequence"/>
</dbReference>
<name>A0A0G0R6Z2_9BACT</name>
<reference evidence="1 2" key="1">
    <citation type="journal article" date="2015" name="Nature">
        <title>rRNA introns, odd ribosomes, and small enigmatic genomes across a large radiation of phyla.</title>
        <authorList>
            <person name="Brown C.T."/>
            <person name="Hug L.A."/>
            <person name="Thomas B.C."/>
            <person name="Sharon I."/>
            <person name="Castelle C.J."/>
            <person name="Singh A."/>
            <person name="Wilkins M.J."/>
            <person name="Williams K.H."/>
            <person name="Banfield J.F."/>
        </authorList>
    </citation>
    <scope>NUCLEOTIDE SEQUENCE [LARGE SCALE GENOMIC DNA]</scope>
</reference>
<dbReference type="AlphaFoldDB" id="A0A0G0R6Z2"/>
<gene>
    <name evidence="1" type="ORF">UT84_C0037G0001</name>
</gene>
<dbReference type="EMBL" id="LBYI01000037">
    <property type="protein sequence ID" value="KKR48509.1"/>
    <property type="molecule type" value="Genomic_DNA"/>
</dbReference>
<proteinExistence type="predicted"/>
<evidence type="ECO:0000313" key="1">
    <source>
        <dbReference type="EMBL" id="KKR48509.1"/>
    </source>
</evidence>
<accession>A0A0G0R6Z2</accession>
<comment type="caution">
    <text evidence="1">The sequence shown here is derived from an EMBL/GenBank/DDBJ whole genome shotgun (WGS) entry which is preliminary data.</text>
</comment>